<comment type="caution">
    <text evidence="2">The sequence shown here is derived from an EMBL/GenBank/DDBJ whole genome shotgun (WGS) entry which is preliminary data.</text>
</comment>
<proteinExistence type="predicted"/>
<dbReference type="AlphaFoldDB" id="A0A3E2N9A2"/>
<dbReference type="OrthoDB" id="1911537at2"/>
<reference evidence="2 3" key="1">
    <citation type="submission" date="2018-07" db="EMBL/GenBank/DDBJ databases">
        <title>New species, Clostridium PI-S10-A1B.</title>
        <authorList>
            <person name="Krishna G."/>
            <person name="Summeta K."/>
            <person name="Shikha S."/>
            <person name="Prabhu P.B."/>
            <person name="Suresh K."/>
        </authorList>
    </citation>
    <scope>NUCLEOTIDE SEQUENCE [LARGE SCALE GENOMIC DNA]</scope>
    <source>
        <strain evidence="2 3">PI-S10-A1B</strain>
    </source>
</reference>
<name>A0A3E2N9A2_9FIRM</name>
<protein>
    <submittedName>
        <fullName evidence="2">Decarboxylase</fullName>
    </submittedName>
</protein>
<dbReference type="EMBL" id="QOHO01000057">
    <property type="protein sequence ID" value="RFZ77589.1"/>
    <property type="molecule type" value="Genomic_DNA"/>
</dbReference>
<evidence type="ECO:0000256" key="1">
    <source>
        <dbReference type="SAM" id="MobiDB-lite"/>
    </source>
</evidence>
<sequence>MEQEKLRSTLITHLDTLRRNLEVVSIEVLKTKYQKPYETLAKDICAAASAYTQYLALTGIRLKAKYFDEAKPYIDGIIQNTTVLKTISEAAFKRQDIEEIERLALSLRQDILNALHPFYLRHLCLYVTAECIDTVGMMPEIYNDANGCIWRDNTWQPFDDTSAGLLLYAQEKPKETDTAPVAYPMEPTGEQEERKAS</sequence>
<evidence type="ECO:0000313" key="3">
    <source>
        <dbReference type="Proteomes" id="UP000260680"/>
    </source>
</evidence>
<accession>A0A3E2N9A2</accession>
<dbReference type="RefSeq" id="WP_117418252.1">
    <property type="nucleotide sequence ID" value="NZ_QOHO01000057.1"/>
</dbReference>
<evidence type="ECO:0000313" key="2">
    <source>
        <dbReference type="EMBL" id="RFZ77589.1"/>
    </source>
</evidence>
<organism evidence="2 3">
    <name type="scientific">Lacrimispora amygdalina</name>
    <dbReference type="NCBI Taxonomy" id="253257"/>
    <lineage>
        <taxon>Bacteria</taxon>
        <taxon>Bacillati</taxon>
        <taxon>Bacillota</taxon>
        <taxon>Clostridia</taxon>
        <taxon>Lachnospirales</taxon>
        <taxon>Lachnospiraceae</taxon>
        <taxon>Lacrimispora</taxon>
    </lineage>
</organism>
<gene>
    <name evidence="2" type="ORF">DS742_17390</name>
</gene>
<feature type="region of interest" description="Disordered" evidence="1">
    <location>
        <begin position="176"/>
        <end position="197"/>
    </location>
</feature>
<dbReference type="Proteomes" id="UP000260680">
    <property type="component" value="Unassembled WGS sequence"/>
</dbReference>